<feature type="compositionally biased region" description="Pro residues" evidence="1">
    <location>
        <begin position="238"/>
        <end position="250"/>
    </location>
</feature>
<feature type="domain" description="Alpha-ketoglutarate-dependent dioxygenase AlkB-like" evidence="2">
    <location>
        <begin position="878"/>
        <end position="1057"/>
    </location>
</feature>
<dbReference type="EMBL" id="KV426151">
    <property type="protein sequence ID" value="KZV86597.1"/>
    <property type="molecule type" value="Genomic_DNA"/>
</dbReference>
<organism evidence="3 4">
    <name type="scientific">Exidia glandulosa HHB12029</name>
    <dbReference type="NCBI Taxonomy" id="1314781"/>
    <lineage>
        <taxon>Eukaryota</taxon>
        <taxon>Fungi</taxon>
        <taxon>Dikarya</taxon>
        <taxon>Basidiomycota</taxon>
        <taxon>Agaricomycotina</taxon>
        <taxon>Agaricomycetes</taxon>
        <taxon>Auriculariales</taxon>
        <taxon>Exidiaceae</taxon>
        <taxon>Exidia</taxon>
    </lineage>
</organism>
<dbReference type="InterPro" id="IPR027450">
    <property type="entry name" value="AlkB-like"/>
</dbReference>
<dbReference type="STRING" id="1314781.A0A165ECH9"/>
<dbReference type="OrthoDB" id="2163491at2759"/>
<dbReference type="Pfam" id="PF13532">
    <property type="entry name" value="2OG-FeII_Oxy_2"/>
    <property type="match status" value="1"/>
</dbReference>
<feature type="compositionally biased region" description="Polar residues" evidence="1">
    <location>
        <begin position="336"/>
        <end position="345"/>
    </location>
</feature>
<feature type="compositionally biased region" description="Basic residues" evidence="1">
    <location>
        <begin position="551"/>
        <end position="560"/>
    </location>
</feature>
<dbReference type="PANTHER" id="PTHR48148:SF2">
    <property type="entry name" value="PA14 DOMAIN-CONTAINING PROTEIN"/>
    <property type="match status" value="1"/>
</dbReference>
<dbReference type="Proteomes" id="UP000077266">
    <property type="component" value="Unassembled WGS sequence"/>
</dbReference>
<proteinExistence type="predicted"/>
<feature type="region of interest" description="Disordered" evidence="1">
    <location>
        <begin position="147"/>
        <end position="361"/>
    </location>
</feature>
<dbReference type="Gene3D" id="2.60.120.590">
    <property type="entry name" value="Alpha-ketoglutarate-dependent dioxygenase AlkB-like"/>
    <property type="match status" value="1"/>
</dbReference>
<keyword evidence="4" id="KW-1185">Reference proteome</keyword>
<dbReference type="SUPFAM" id="SSF51197">
    <property type="entry name" value="Clavaminate synthase-like"/>
    <property type="match status" value="1"/>
</dbReference>
<evidence type="ECO:0000313" key="4">
    <source>
        <dbReference type="Proteomes" id="UP000077266"/>
    </source>
</evidence>
<feature type="region of interest" description="Disordered" evidence="1">
    <location>
        <begin position="515"/>
        <end position="568"/>
    </location>
</feature>
<accession>A0A165ECH9</accession>
<evidence type="ECO:0000313" key="3">
    <source>
        <dbReference type="EMBL" id="KZV86597.1"/>
    </source>
</evidence>
<evidence type="ECO:0000259" key="2">
    <source>
        <dbReference type="Pfam" id="PF13532"/>
    </source>
</evidence>
<dbReference type="InParanoid" id="A0A165ECH9"/>
<feature type="compositionally biased region" description="Pro residues" evidence="1">
    <location>
        <begin position="182"/>
        <end position="191"/>
    </location>
</feature>
<dbReference type="InterPro" id="IPR037151">
    <property type="entry name" value="AlkB-like_sf"/>
</dbReference>
<protein>
    <recommendedName>
        <fullName evidence="2">Alpha-ketoglutarate-dependent dioxygenase AlkB-like domain-containing protein</fullName>
    </recommendedName>
</protein>
<feature type="compositionally biased region" description="Low complexity" evidence="1">
    <location>
        <begin position="274"/>
        <end position="302"/>
    </location>
</feature>
<reference evidence="3 4" key="1">
    <citation type="journal article" date="2016" name="Mol. Biol. Evol.">
        <title>Comparative Genomics of Early-Diverging Mushroom-Forming Fungi Provides Insights into the Origins of Lignocellulose Decay Capabilities.</title>
        <authorList>
            <person name="Nagy L.G."/>
            <person name="Riley R."/>
            <person name="Tritt A."/>
            <person name="Adam C."/>
            <person name="Daum C."/>
            <person name="Floudas D."/>
            <person name="Sun H."/>
            <person name="Yadav J.S."/>
            <person name="Pangilinan J."/>
            <person name="Larsson K.H."/>
            <person name="Matsuura K."/>
            <person name="Barry K."/>
            <person name="Labutti K."/>
            <person name="Kuo R."/>
            <person name="Ohm R.A."/>
            <person name="Bhattacharya S.S."/>
            <person name="Shirouzu T."/>
            <person name="Yoshinaga Y."/>
            <person name="Martin F.M."/>
            <person name="Grigoriev I.V."/>
            <person name="Hibbett D.S."/>
        </authorList>
    </citation>
    <scope>NUCLEOTIDE SEQUENCE [LARGE SCALE GENOMIC DNA]</scope>
    <source>
        <strain evidence="3 4">HHB12029</strain>
    </source>
</reference>
<feature type="compositionally biased region" description="Basic and acidic residues" evidence="1">
    <location>
        <begin position="223"/>
        <end position="232"/>
    </location>
</feature>
<name>A0A165ECH9_EXIGL</name>
<gene>
    <name evidence="3" type="ORF">EXIGLDRAFT_840653</name>
</gene>
<evidence type="ECO:0000256" key="1">
    <source>
        <dbReference type="SAM" id="MobiDB-lite"/>
    </source>
</evidence>
<dbReference type="AlphaFoldDB" id="A0A165ECH9"/>
<feature type="compositionally biased region" description="Polar residues" evidence="1">
    <location>
        <begin position="303"/>
        <end position="318"/>
    </location>
</feature>
<dbReference type="PANTHER" id="PTHR48148">
    <property type="entry name" value="KERATINOCYTE PROLINE-RICH PROTEIN"/>
    <property type="match status" value="1"/>
</dbReference>
<sequence>MNAQDCVPDDWPRSWDDTRVLYDDLGPFYALIGQQASSSSPSAWEDQAVLATSTNDVIRPAVKRWAAFVLNDLPVFIARDTTDNEARAFWRVMLHLSRAEVDEAKGAYDAFRAEAARPSRKVIYERPQTKMESPARDTAAVDTMFTRRGPNFASGSSRSGSSVPMVNGVPVASLPSTAPVPVQEPPQPSPEPAATQWPAVKPEPVDDHLPLAEPTRQPTIASRARELAESSRSRPKSAPLPPSTPPPPPAAEGVLSPGAKFQADLLAKLGQMNSPQSSVPSRVTRPPSASARSAPAISAAVPTHSSRNTGAVASSSRTAAPKPAPGPVLGKRKRQASSPPSTSTGVFMRRERKAPTPQPELWSDEYMVREFIPSRSHSSVEIVKPEDESLDDMNVVETPVLPRTWRSYDLPLSETPPKWTKDEDDPRPPLPHGLRPFVWSKTRQEICETLPWFKSYQGGVYSKGGLTRGYLFGQFPSPRDAFIHDGRVLISHGGGGSALVDVEVDDEDIAAVTLAHAGDNDHDDVDGEKPGVDSIDDNAPEASTSAESPRRPKKKVKRALLTKDQSARKGQVNPLRNAMLHQHPILLLADKRWKLFPYNLGERWFVVLGWYWIRDSWEEPELTKDSDKGYNLRTKLLFQWVDAQGEPWWLRQPSPSAHPVLKPDPDASHVQHPTKVYTGFLGNQTEDPADRKCSKCRQPAKAIFSQGWMCLNTMCQAYWRLVDVPDGSQPSPYGDGMTYNPTFVALTTTPQLLLARCKVETYCPRQPAQSQLRGFWCERCGKVTCRIRWETWECDSCKNAVSTSMPLQNAAALQPSSGLAFDADVELQEGVISMQRYTLVVDDEGHVAVVHRFTFPFNRGVIYHIMGNSAINAPVDEAFARCQTEFAEQPFLRRQYLESHKTGPTALLTQYFSQNFGAPYKFAAETDTNVPFDSAPGCIHASLAIINGRARRVEESTEFNEVLVAAYLDGQQMHYREGLSLHGKLANSGADSDFEAGLRDDIATLSMGSPALMKFRLVSPSKGKKHPTCLSLTLSHGDVLVMHGVGIQQYYQHMVAPAGFRIAATARYIEQTAPP</sequence>